<proteinExistence type="predicted"/>
<dbReference type="KEGG" id="nal:B005_1373"/>
<name>J7KXB0_NOCAA</name>
<feature type="region of interest" description="Disordered" evidence="1">
    <location>
        <begin position="24"/>
        <end position="55"/>
    </location>
</feature>
<reference evidence="2 3" key="1">
    <citation type="journal article" date="2012" name="J. Bacteriol.">
        <title>Whole-Genome Sequence of Nocardiopsis alba Strain ATCC BAA-2165, Associated with Honeybees.</title>
        <authorList>
            <person name="Qiao J."/>
            <person name="Chen L."/>
            <person name="Li Y."/>
            <person name="Wang J."/>
            <person name="Zhang W."/>
            <person name="Chen S."/>
        </authorList>
    </citation>
    <scope>NUCLEOTIDE SEQUENCE [LARGE SCALE GENOMIC DNA]</scope>
    <source>
        <strain evidence="3">ATCC BAA-2165 / BE74</strain>
    </source>
</reference>
<sequence length="55" mass="5960">MDHRPRGGPSHHARAVMATGALFGGFARPAQVRTHPRRPPHGDRRVRVSGDGQPS</sequence>
<dbReference type="AlphaFoldDB" id="J7KXB0"/>
<dbReference type="HOGENOM" id="CLU_3027727_0_0_11"/>
<gene>
    <name evidence="2" type="ordered locus">B005_1373</name>
</gene>
<dbReference type="Proteomes" id="UP000003779">
    <property type="component" value="Chromosome"/>
</dbReference>
<organism evidence="2 3">
    <name type="scientific">Nocardiopsis alba (strain ATCC BAA-2165 / BE74)</name>
    <dbReference type="NCBI Taxonomy" id="1205910"/>
    <lineage>
        <taxon>Bacteria</taxon>
        <taxon>Bacillati</taxon>
        <taxon>Actinomycetota</taxon>
        <taxon>Actinomycetes</taxon>
        <taxon>Streptosporangiales</taxon>
        <taxon>Nocardiopsidaceae</taxon>
        <taxon>Nocardiopsis</taxon>
    </lineage>
</organism>
<protein>
    <submittedName>
        <fullName evidence="2">Uncharacterized protein</fullName>
    </submittedName>
</protein>
<evidence type="ECO:0000256" key="1">
    <source>
        <dbReference type="SAM" id="MobiDB-lite"/>
    </source>
</evidence>
<dbReference type="EMBL" id="CP003788">
    <property type="protein sequence ID" value="AFR06018.1"/>
    <property type="molecule type" value="Genomic_DNA"/>
</dbReference>
<dbReference type="STRING" id="1205910.B005_1373"/>
<evidence type="ECO:0000313" key="3">
    <source>
        <dbReference type="Proteomes" id="UP000003779"/>
    </source>
</evidence>
<accession>J7KXB0</accession>
<reference evidence="3" key="2">
    <citation type="submission" date="2012-08" db="EMBL/GenBank/DDBJ databases">
        <title>Whole-genome sequence of Nocardiopsis alba strain ATCC BAA-2165 associated with honeybees.</title>
        <authorList>
            <person name="Qiao J."/>
            <person name="Chen L."/>
            <person name="Li Y."/>
            <person name="Wang J."/>
            <person name="Zhang W."/>
            <person name="Chen S."/>
        </authorList>
    </citation>
    <scope>NUCLEOTIDE SEQUENCE [LARGE SCALE GENOMIC DNA]</scope>
    <source>
        <strain evidence="3">ATCC BAA-2165 / BE74</strain>
    </source>
</reference>
<evidence type="ECO:0000313" key="2">
    <source>
        <dbReference type="EMBL" id="AFR06018.1"/>
    </source>
</evidence>